<dbReference type="AlphaFoldDB" id="A0A2N4UH02"/>
<dbReference type="InterPro" id="IPR016084">
    <property type="entry name" value="Haem_Oase-like_multi-hlx"/>
</dbReference>
<name>A0A2N4UH02_9BURK</name>
<gene>
    <name evidence="1" type="ORF">CR155_09275</name>
</gene>
<accession>A0A2N4UH02</accession>
<proteinExistence type="predicted"/>
<dbReference type="EMBL" id="PDNV01000005">
    <property type="protein sequence ID" value="PLC54288.1"/>
    <property type="molecule type" value="Genomic_DNA"/>
</dbReference>
<dbReference type="Proteomes" id="UP000234328">
    <property type="component" value="Unassembled WGS sequence"/>
</dbReference>
<dbReference type="SMART" id="SM01236">
    <property type="entry name" value="Haem_oxygenase_2"/>
    <property type="match status" value="1"/>
</dbReference>
<dbReference type="OrthoDB" id="5177824at2"/>
<comment type="caution">
    <text evidence="1">The sequence shown here is derived from an EMBL/GenBank/DDBJ whole genome shotgun (WGS) entry which is preliminary data.</text>
</comment>
<reference evidence="1 2" key="1">
    <citation type="submission" date="2017-10" db="EMBL/GenBank/DDBJ databases">
        <title>Two draft genome sequences of Pusillimonas sp. strains isolated from a nitrate- and radionuclide-contaminated groundwater in Russia.</title>
        <authorList>
            <person name="Grouzdev D.S."/>
            <person name="Tourova T.P."/>
            <person name="Goeva M.A."/>
            <person name="Babich T.L."/>
            <person name="Sokolova D.S."/>
            <person name="Abdullin R."/>
            <person name="Poltaraus A.B."/>
            <person name="Toshchakov S.V."/>
            <person name="Nazina T.N."/>
        </authorList>
    </citation>
    <scope>NUCLEOTIDE SEQUENCE [LARGE SCALE GENOMIC DNA]</scope>
    <source>
        <strain evidence="1 2">JR1/69-2-13</strain>
    </source>
</reference>
<dbReference type="RefSeq" id="WP_102069744.1">
    <property type="nucleotide sequence ID" value="NZ_PDNV01000005.1"/>
</dbReference>
<dbReference type="SUPFAM" id="SSF48613">
    <property type="entry name" value="Heme oxygenase-like"/>
    <property type="match status" value="1"/>
</dbReference>
<evidence type="ECO:0000313" key="1">
    <source>
        <dbReference type="EMBL" id="PLC54288.1"/>
    </source>
</evidence>
<dbReference type="Pfam" id="PF14518">
    <property type="entry name" value="Haem_oxygenas_2"/>
    <property type="match status" value="1"/>
</dbReference>
<evidence type="ECO:0000313" key="2">
    <source>
        <dbReference type="Proteomes" id="UP000234328"/>
    </source>
</evidence>
<organism evidence="1 2">
    <name type="scientific">Pollutimonas nitritireducens</name>
    <dbReference type="NCBI Taxonomy" id="2045209"/>
    <lineage>
        <taxon>Bacteria</taxon>
        <taxon>Pseudomonadati</taxon>
        <taxon>Pseudomonadota</taxon>
        <taxon>Betaproteobacteria</taxon>
        <taxon>Burkholderiales</taxon>
        <taxon>Alcaligenaceae</taxon>
        <taxon>Pollutimonas</taxon>
    </lineage>
</organism>
<dbReference type="Gene3D" id="1.20.910.10">
    <property type="entry name" value="Heme oxygenase-like"/>
    <property type="match status" value="1"/>
</dbReference>
<sequence>MPFFETLVKHTHANRNSLVQTPIIQECLRGDIVLPSYVSFLHEAYHHVSHTVPLMHACRARIPARLGWMIDALDEYIEEETGHDKWILNDLQALGQDAKAVKRAGPGPDTEVMVAYAYDTIARKNPVSFFGMVHVLEGTSVALALNAADRIQRALELPDNAFSYLRSHGTLDQEHIAHLAQLMNRLDDDDDHAAVIHASNMFYRLYGAIFSALPRSSADGASA</sequence>
<protein>
    <submittedName>
        <fullName evidence="1">Biliverdin-producing heme oxygenase</fullName>
    </submittedName>
</protein>
<keyword evidence="2" id="KW-1185">Reference proteome</keyword>